<gene>
    <name evidence="2" type="ORF">OG849_09910</name>
</gene>
<dbReference type="EMBL" id="CP109083">
    <property type="protein sequence ID" value="WSB07544.1"/>
    <property type="molecule type" value="Genomic_DNA"/>
</dbReference>
<accession>A0ABZ1EU16</accession>
<feature type="transmembrane region" description="Helical" evidence="1">
    <location>
        <begin position="12"/>
        <end position="30"/>
    </location>
</feature>
<organism evidence="2 3">
    <name type="scientific">Streptomyces cyaneofuscatus</name>
    <dbReference type="NCBI Taxonomy" id="66883"/>
    <lineage>
        <taxon>Bacteria</taxon>
        <taxon>Bacillati</taxon>
        <taxon>Actinomycetota</taxon>
        <taxon>Actinomycetes</taxon>
        <taxon>Kitasatosporales</taxon>
        <taxon>Streptomycetaceae</taxon>
        <taxon>Streptomyces</taxon>
    </lineage>
</organism>
<evidence type="ECO:0000313" key="3">
    <source>
        <dbReference type="Proteomes" id="UP001356428"/>
    </source>
</evidence>
<keyword evidence="1" id="KW-1133">Transmembrane helix</keyword>
<keyword evidence="1" id="KW-0472">Membrane</keyword>
<feature type="transmembrane region" description="Helical" evidence="1">
    <location>
        <begin position="74"/>
        <end position="95"/>
    </location>
</feature>
<dbReference type="Proteomes" id="UP001356428">
    <property type="component" value="Chromosome"/>
</dbReference>
<reference evidence="2 3" key="1">
    <citation type="submission" date="2022-10" db="EMBL/GenBank/DDBJ databases">
        <title>The complete genomes of actinobacterial strains from the NBC collection.</title>
        <authorList>
            <person name="Joergensen T.S."/>
            <person name="Alvarez Arevalo M."/>
            <person name="Sterndorff E.B."/>
            <person name="Faurdal D."/>
            <person name="Vuksanovic O."/>
            <person name="Mourched A.-S."/>
            <person name="Charusanti P."/>
            <person name="Shaw S."/>
            <person name="Blin K."/>
            <person name="Weber T."/>
        </authorList>
    </citation>
    <scope>NUCLEOTIDE SEQUENCE [LARGE SCALE GENOMIC DNA]</scope>
    <source>
        <strain evidence="2 3">NBC 01792</strain>
    </source>
</reference>
<keyword evidence="1" id="KW-0812">Transmembrane</keyword>
<evidence type="ECO:0000256" key="1">
    <source>
        <dbReference type="SAM" id="Phobius"/>
    </source>
</evidence>
<feature type="transmembrane region" description="Helical" evidence="1">
    <location>
        <begin position="36"/>
        <end position="54"/>
    </location>
</feature>
<proteinExistence type="predicted"/>
<feature type="transmembrane region" description="Helical" evidence="1">
    <location>
        <begin position="107"/>
        <end position="128"/>
    </location>
</feature>
<evidence type="ECO:0000313" key="2">
    <source>
        <dbReference type="EMBL" id="WSB07544.1"/>
    </source>
</evidence>
<protein>
    <submittedName>
        <fullName evidence="2">Uncharacterized protein</fullName>
    </submittedName>
</protein>
<dbReference type="RefSeq" id="WP_326705978.1">
    <property type="nucleotide sequence ID" value="NZ_CP109083.1"/>
</dbReference>
<name>A0ABZ1EU16_9ACTN</name>
<sequence length="132" mass="14427">MTESTGRGIPHTWWTIATLTLSIALAVASMVWNYPLIAQAVIGIATLCSLILLYKNLKLRRTRPTTKATHHARFFTIALAACWALIIVPMAYVMLKGRGHPDWSDVILFVAIGVSALALAITQGSIAARWGR</sequence>
<keyword evidence="3" id="KW-1185">Reference proteome</keyword>